<dbReference type="Proteomes" id="UP001596516">
    <property type="component" value="Unassembled WGS sequence"/>
</dbReference>
<dbReference type="EMBL" id="JBHTFQ010000015">
    <property type="protein sequence ID" value="MFC7706195.1"/>
    <property type="molecule type" value="Genomic_DNA"/>
</dbReference>
<evidence type="ECO:0008006" key="3">
    <source>
        <dbReference type="Google" id="ProtNLM"/>
    </source>
</evidence>
<accession>A0ABW2URN2</accession>
<sequence>MTSIPAPRPLKMYLVCYGSENEFWVCDAEDRDHAVEQFENADVEGEINDVFECVSATNRYFVRQRQAMWVCFVQEVEAESREAALDIFHDDFMPQHSFVEDRVAHGGEGPVAVFDRRDFPTAAEVADVD</sequence>
<gene>
    <name evidence="1" type="ORF">ACFQXB_18600</name>
</gene>
<evidence type="ECO:0000313" key="2">
    <source>
        <dbReference type="Proteomes" id="UP001596516"/>
    </source>
</evidence>
<name>A0ABW2URN2_9RHOB</name>
<protein>
    <recommendedName>
        <fullName evidence="3">DUF4288 domain-containing protein</fullName>
    </recommendedName>
</protein>
<proteinExistence type="predicted"/>
<dbReference type="RefSeq" id="WP_377406739.1">
    <property type="nucleotide sequence ID" value="NZ_JBHTFQ010000015.1"/>
</dbReference>
<comment type="caution">
    <text evidence="1">The sequence shown here is derived from an EMBL/GenBank/DDBJ whole genome shotgun (WGS) entry which is preliminary data.</text>
</comment>
<evidence type="ECO:0000313" key="1">
    <source>
        <dbReference type="EMBL" id="MFC7706195.1"/>
    </source>
</evidence>
<organism evidence="1 2">
    <name type="scientific">Plastorhodobacter daqingensis</name>
    <dbReference type="NCBI Taxonomy" id="1387281"/>
    <lineage>
        <taxon>Bacteria</taxon>
        <taxon>Pseudomonadati</taxon>
        <taxon>Pseudomonadota</taxon>
        <taxon>Alphaproteobacteria</taxon>
        <taxon>Rhodobacterales</taxon>
        <taxon>Paracoccaceae</taxon>
        <taxon>Plastorhodobacter</taxon>
    </lineage>
</organism>
<keyword evidence="2" id="KW-1185">Reference proteome</keyword>
<reference evidence="2" key="1">
    <citation type="journal article" date="2019" name="Int. J. Syst. Evol. Microbiol.">
        <title>The Global Catalogue of Microorganisms (GCM) 10K type strain sequencing project: providing services to taxonomists for standard genome sequencing and annotation.</title>
        <authorList>
            <consortium name="The Broad Institute Genomics Platform"/>
            <consortium name="The Broad Institute Genome Sequencing Center for Infectious Disease"/>
            <person name="Wu L."/>
            <person name="Ma J."/>
        </authorList>
    </citation>
    <scope>NUCLEOTIDE SEQUENCE [LARGE SCALE GENOMIC DNA]</scope>
    <source>
        <strain evidence="2">CGMCC 1.12750</strain>
    </source>
</reference>